<keyword evidence="3" id="KW-0326">Glycosidase</keyword>
<dbReference type="EMBL" id="SNRX01000217">
    <property type="protein sequence ID" value="KAA6299829.1"/>
    <property type="molecule type" value="Genomic_DNA"/>
</dbReference>
<dbReference type="EC" id="3.2.1.23" evidence="3"/>
<dbReference type="Proteomes" id="UP000324575">
    <property type="component" value="Unassembled WGS sequence"/>
</dbReference>
<dbReference type="Gene3D" id="2.60.120.260">
    <property type="entry name" value="Galactose-binding domain-like"/>
    <property type="match status" value="1"/>
</dbReference>
<protein>
    <submittedName>
        <fullName evidence="3">Beta-galactosidase BoGH2A</fullName>
        <ecNumber evidence="3">3.2.1.23</ecNumber>
    </submittedName>
</protein>
<feature type="domain" description="Glycosyl hydrolases family 2 sugar binding" evidence="2">
    <location>
        <begin position="85"/>
        <end position="176"/>
    </location>
</feature>
<sequence length="190" mass="21829">MNFKRSILCCFILVQLAGTSYAQKNRIVENFDFGWKFYPGDEQDAKNTSFNDASWREIQLPHDFSIEQELKDEKRLGANGFFPGGIGWYRKTFILPKGYAGKKAYICFDGVYHRSDVWLNGQHLGFRPYGYVSFEYDLTPFLIPGGNNVLSVRVDHSNASSSRWYSGSGIYRHVNLKAVDPVHVDLWGTY</sequence>
<reference evidence="3 4" key="1">
    <citation type="submission" date="2019-03" db="EMBL/GenBank/DDBJ databases">
        <title>Single cell metagenomics reveals metabolic interactions within the superorganism composed of flagellate Streblomastix strix and complex community of Bacteroidetes bacteria on its surface.</title>
        <authorList>
            <person name="Treitli S.C."/>
            <person name="Kolisko M."/>
            <person name="Husnik F."/>
            <person name="Keeling P."/>
            <person name="Hampl V."/>
        </authorList>
    </citation>
    <scope>NUCLEOTIDE SEQUENCE [LARGE SCALE GENOMIC DNA]</scope>
    <source>
        <strain evidence="3">St1</strain>
    </source>
</reference>
<dbReference type="GO" id="GO:0005975">
    <property type="term" value="P:carbohydrate metabolic process"/>
    <property type="evidence" value="ECO:0007669"/>
    <property type="project" value="InterPro"/>
</dbReference>
<dbReference type="SUPFAM" id="SSF49785">
    <property type="entry name" value="Galactose-binding domain-like"/>
    <property type="match status" value="1"/>
</dbReference>
<dbReference type="Pfam" id="PF02837">
    <property type="entry name" value="Glyco_hydro_2_N"/>
    <property type="match status" value="1"/>
</dbReference>
<name>A0A5M8NXQ9_9BACT</name>
<organism evidence="3 4">
    <name type="scientific">Candidatus Ordinivivax streblomastigis</name>
    <dbReference type="NCBI Taxonomy" id="2540710"/>
    <lineage>
        <taxon>Bacteria</taxon>
        <taxon>Pseudomonadati</taxon>
        <taxon>Bacteroidota</taxon>
        <taxon>Bacteroidia</taxon>
        <taxon>Bacteroidales</taxon>
        <taxon>Candidatus Ordinivivax</taxon>
    </lineage>
</organism>
<proteinExistence type="inferred from homology"/>
<evidence type="ECO:0000313" key="4">
    <source>
        <dbReference type="Proteomes" id="UP000324575"/>
    </source>
</evidence>
<dbReference type="InterPro" id="IPR051913">
    <property type="entry name" value="GH2_Domain-Containing"/>
</dbReference>
<accession>A0A5M8NXQ9</accession>
<feature type="non-terminal residue" evidence="3">
    <location>
        <position position="190"/>
    </location>
</feature>
<dbReference type="AlphaFoldDB" id="A0A5M8NXQ9"/>
<dbReference type="GO" id="GO:0004565">
    <property type="term" value="F:beta-galactosidase activity"/>
    <property type="evidence" value="ECO:0007669"/>
    <property type="project" value="UniProtKB-EC"/>
</dbReference>
<dbReference type="InterPro" id="IPR008979">
    <property type="entry name" value="Galactose-bd-like_sf"/>
</dbReference>
<dbReference type="PANTHER" id="PTHR42732">
    <property type="entry name" value="BETA-GALACTOSIDASE"/>
    <property type="match status" value="1"/>
</dbReference>
<comment type="similarity">
    <text evidence="1">Belongs to the glycosyl hydrolase 2 family.</text>
</comment>
<dbReference type="PANTHER" id="PTHR42732:SF1">
    <property type="entry name" value="BETA-MANNOSIDASE"/>
    <property type="match status" value="1"/>
</dbReference>
<evidence type="ECO:0000313" key="3">
    <source>
        <dbReference type="EMBL" id="KAA6299829.1"/>
    </source>
</evidence>
<dbReference type="InterPro" id="IPR006104">
    <property type="entry name" value="Glyco_hydro_2_N"/>
</dbReference>
<keyword evidence="3" id="KW-0378">Hydrolase</keyword>
<evidence type="ECO:0000259" key="2">
    <source>
        <dbReference type="Pfam" id="PF02837"/>
    </source>
</evidence>
<gene>
    <name evidence="3" type="ORF">EZS26_004030</name>
</gene>
<comment type="caution">
    <text evidence="3">The sequence shown here is derived from an EMBL/GenBank/DDBJ whole genome shotgun (WGS) entry which is preliminary data.</text>
</comment>
<evidence type="ECO:0000256" key="1">
    <source>
        <dbReference type="ARBA" id="ARBA00007401"/>
    </source>
</evidence>